<sequence>MNHLEMTRRPLAETVGQFDRMLEQLENASSFAKANYQGRLLDVARRIMVNDGGLAVLRDRAARADAAGLFAGSDWDRPEALLPGLVGGTLRDGPLQTKMLECMSLLRFGAVASGSYRKTGLTAEAASEFLAKVLALNLARIFGTSDEASRASAGSLDPAINRLFSTLLEIVGPMTIQEKLVDEVHRVLAQRPIQIDHIKGMIAQIAVTGSNANFPQSHLSDRAKRLVEAAFSPTSLCADDPGLSRYGDRLSSADDETLKLEAETLAKRMHETGIVSDYHPAFVRWAVDHQSDELLGRALGLSSTGLDAMRCYSALTHDLIRTAVFPETAQAVLGLALMLERGILYSPPVAPSFWRMLDLNICNSVQTVLSERFGTRIEPRAYLVAGLLQMLGLPLGVGQGNNPTCQSARALSLWALNDPDYLLHIVAQTALHDNLIMHFEGQRIESKDLGHGLVTTPVLDTDPISAILVPHLDKLYAEMGRRCGNRGEDPHRWINPELHGWWVGRDFHIAVDVNSGHLAEHRNFVSRFCAAYHPTWNGNQQIVHPQPIGIAATTNTGTFVGWHAISLIRVSLDQDGVMRVYFYNPNNDSGQDWGNGTVVSTEGHGERFGEASLPFERFAAHVYIFHDDPISAGDCSIVPASLVDKVVALTAAGWGMSRQPE</sequence>
<reference evidence="1 2" key="1">
    <citation type="submission" date="2018-09" db="EMBL/GenBank/DDBJ databases">
        <title>Marinorhizobium profundi gen. nov., sp. nov., isolated from a deep-sea sediment sample from the New Britain Trench and proposal of Marinorhizobiaceae fam. nov. in the order Rhizobiales of the class Alphaproteobacteria.</title>
        <authorList>
            <person name="Cao J."/>
        </authorList>
    </citation>
    <scope>NUCLEOTIDE SEQUENCE [LARGE SCALE GENOMIC DNA]</scope>
    <source>
        <strain evidence="1 2">WS11</strain>
    </source>
</reference>
<gene>
    <name evidence="1" type="ORF">D5400_08790</name>
</gene>
<name>A0A3Q8XN82_9HYPH</name>
<dbReference type="RefSeq" id="WP_126009599.1">
    <property type="nucleotide sequence ID" value="NZ_CP032509.1"/>
</dbReference>
<evidence type="ECO:0000313" key="1">
    <source>
        <dbReference type="EMBL" id="AZN71351.1"/>
    </source>
</evidence>
<dbReference type="Proteomes" id="UP000268192">
    <property type="component" value="Chromosome"/>
</dbReference>
<accession>A0A3Q8XN82</accession>
<dbReference type="OrthoDB" id="3893742at2"/>
<dbReference type="AlphaFoldDB" id="A0A3Q8XN82"/>
<evidence type="ECO:0000313" key="2">
    <source>
        <dbReference type="Proteomes" id="UP000268192"/>
    </source>
</evidence>
<proteinExistence type="predicted"/>
<organism evidence="1 2">
    <name type="scientific">Georhizobium profundi</name>
    <dbReference type="NCBI Taxonomy" id="2341112"/>
    <lineage>
        <taxon>Bacteria</taxon>
        <taxon>Pseudomonadati</taxon>
        <taxon>Pseudomonadota</taxon>
        <taxon>Alphaproteobacteria</taxon>
        <taxon>Hyphomicrobiales</taxon>
        <taxon>Rhizobiaceae</taxon>
        <taxon>Georhizobium</taxon>
    </lineage>
</organism>
<dbReference type="KEGG" id="abaw:D5400_08790"/>
<keyword evidence="2" id="KW-1185">Reference proteome</keyword>
<dbReference type="EMBL" id="CP032509">
    <property type="protein sequence ID" value="AZN71351.1"/>
    <property type="molecule type" value="Genomic_DNA"/>
</dbReference>
<protein>
    <submittedName>
        <fullName evidence="1">Uncharacterized protein</fullName>
    </submittedName>
</protein>